<protein>
    <submittedName>
        <fullName evidence="1">Uncharacterized protein</fullName>
    </submittedName>
</protein>
<proteinExistence type="predicted"/>
<reference evidence="1" key="1">
    <citation type="submission" date="2019-11" db="EMBL/GenBank/DDBJ databases">
        <authorList>
            <person name="Feng L."/>
        </authorList>
    </citation>
    <scope>NUCLEOTIDE SEQUENCE</scope>
    <source>
        <strain evidence="1">VatypicaLFYP47</strain>
    </source>
</reference>
<evidence type="ECO:0000313" key="1">
    <source>
        <dbReference type="EMBL" id="VYU02160.1"/>
    </source>
</evidence>
<organism evidence="1">
    <name type="scientific">Veillonella atypica</name>
    <dbReference type="NCBI Taxonomy" id="39777"/>
    <lineage>
        <taxon>Bacteria</taxon>
        <taxon>Bacillati</taxon>
        <taxon>Bacillota</taxon>
        <taxon>Negativicutes</taxon>
        <taxon>Veillonellales</taxon>
        <taxon>Veillonellaceae</taxon>
        <taxon>Veillonella</taxon>
    </lineage>
</organism>
<name>A0A6N3BBN2_9FIRM</name>
<dbReference type="EMBL" id="CACRUN010000013">
    <property type="protein sequence ID" value="VYU02160.1"/>
    <property type="molecule type" value="Genomic_DNA"/>
</dbReference>
<dbReference type="RefSeq" id="WP_156718380.1">
    <property type="nucleotide sequence ID" value="NZ_CACRUN010000013.1"/>
</dbReference>
<gene>
    <name evidence="1" type="ORF">VALFYP47_01162</name>
</gene>
<dbReference type="AlphaFoldDB" id="A0A6N3BBN2"/>
<accession>A0A6N3BBN2</accession>
<sequence>MESERHVFNQNIFVDDDIEIVTKKVFFRGASLHPRDLYDLATVYLGPRRSELVNALINIPEQLQEFHDALQRVGPGFSFSEDYGLDLVLDIPLGLNGREVDICIDLCNEVRKSLV</sequence>